<dbReference type="GO" id="GO:0048038">
    <property type="term" value="F:quinone binding"/>
    <property type="evidence" value="ECO:0007669"/>
    <property type="project" value="UniProtKB-KW"/>
</dbReference>
<dbReference type="EMBL" id="JPOS01000002">
    <property type="protein sequence ID" value="KGE89788.1"/>
    <property type="molecule type" value="Genomic_DNA"/>
</dbReference>
<dbReference type="InterPro" id="IPR036188">
    <property type="entry name" value="FAD/NAD-bd_sf"/>
</dbReference>
<evidence type="ECO:0000256" key="5">
    <source>
        <dbReference type="ARBA" id="ARBA00022946"/>
    </source>
</evidence>
<dbReference type="GO" id="GO:0070221">
    <property type="term" value="P:sulfide oxidation, using sulfide:quinone oxidoreductase"/>
    <property type="evidence" value="ECO:0007669"/>
    <property type="project" value="TreeGrafter"/>
</dbReference>
<dbReference type="GO" id="GO:0071949">
    <property type="term" value="F:FAD binding"/>
    <property type="evidence" value="ECO:0007669"/>
    <property type="project" value="TreeGrafter"/>
</dbReference>
<evidence type="ECO:0000256" key="6">
    <source>
        <dbReference type="ARBA" id="ARBA00023002"/>
    </source>
</evidence>
<keyword evidence="2" id="KW-0285">Flavoprotein</keyword>
<dbReference type="RefSeq" id="WP_044215546.1">
    <property type="nucleotide sequence ID" value="NZ_JBKAGJ010000014.1"/>
</dbReference>
<dbReference type="STRING" id="1524460.IX84_00220"/>
<accession>A0A098SDS2</accession>
<gene>
    <name evidence="8" type="ORF">IX84_00220</name>
</gene>
<feature type="domain" description="FAD/NAD(P)-binding" evidence="7">
    <location>
        <begin position="6"/>
        <end position="306"/>
    </location>
</feature>
<evidence type="ECO:0000259" key="7">
    <source>
        <dbReference type="Pfam" id="PF07992"/>
    </source>
</evidence>
<keyword evidence="9" id="KW-1185">Reference proteome</keyword>
<dbReference type="AlphaFoldDB" id="A0A098SDS2"/>
<dbReference type="PRINTS" id="PR00469">
    <property type="entry name" value="PNDRDTASEII"/>
</dbReference>
<keyword evidence="6" id="KW-0560">Oxidoreductase</keyword>
<organism evidence="8 9">
    <name type="scientific">Phaeodactylibacter xiamenensis</name>
    <dbReference type="NCBI Taxonomy" id="1524460"/>
    <lineage>
        <taxon>Bacteria</taxon>
        <taxon>Pseudomonadati</taxon>
        <taxon>Bacteroidota</taxon>
        <taxon>Saprospiria</taxon>
        <taxon>Saprospirales</taxon>
        <taxon>Haliscomenobacteraceae</taxon>
        <taxon>Phaeodactylibacter</taxon>
    </lineage>
</organism>
<dbReference type="FunFam" id="3.50.50.60:FF:000034">
    <property type="entry name" value="sulfide:quinone oxidoreductase, mitochondrial"/>
    <property type="match status" value="1"/>
</dbReference>
<evidence type="ECO:0000313" key="9">
    <source>
        <dbReference type="Proteomes" id="UP000029736"/>
    </source>
</evidence>
<dbReference type="GO" id="GO:0070224">
    <property type="term" value="F:sulfide:quinone oxidoreductase activity"/>
    <property type="evidence" value="ECO:0007669"/>
    <property type="project" value="TreeGrafter"/>
</dbReference>
<evidence type="ECO:0000256" key="3">
    <source>
        <dbReference type="ARBA" id="ARBA00022719"/>
    </source>
</evidence>
<reference evidence="8 9" key="1">
    <citation type="journal article" date="2014" name="Int. J. Syst. Evol. Microbiol.">
        <title>Phaeodactylibacter xiamenensis gen. nov., sp. nov., a member of the family Saprospiraceae isolated from the marine alga Phaeodactylum tricornutum.</title>
        <authorList>
            <person name="Chen Z.Jr."/>
            <person name="Lei X."/>
            <person name="Lai Q."/>
            <person name="Li Y."/>
            <person name="Zhang B."/>
            <person name="Zhang J."/>
            <person name="Zhang H."/>
            <person name="Yang L."/>
            <person name="Zheng W."/>
            <person name="Tian Y."/>
            <person name="Yu Z."/>
            <person name="Xu H.Jr."/>
            <person name="Zheng T."/>
        </authorList>
    </citation>
    <scope>NUCLEOTIDE SEQUENCE [LARGE SCALE GENOMIC DNA]</scope>
    <source>
        <strain evidence="8 9">KD52</strain>
    </source>
</reference>
<dbReference type="Pfam" id="PF07992">
    <property type="entry name" value="Pyr_redox_2"/>
    <property type="match status" value="1"/>
</dbReference>
<dbReference type="SUPFAM" id="SSF51905">
    <property type="entry name" value="FAD/NAD(P)-binding domain"/>
    <property type="match status" value="2"/>
</dbReference>
<protein>
    <submittedName>
        <fullName evidence="8">Pyridine nucleotide-disulfide oxidoreductase</fullName>
    </submittedName>
</protein>
<evidence type="ECO:0000256" key="2">
    <source>
        <dbReference type="ARBA" id="ARBA00022630"/>
    </source>
</evidence>
<evidence type="ECO:0000256" key="1">
    <source>
        <dbReference type="ARBA" id="ARBA00001974"/>
    </source>
</evidence>
<dbReference type="Gene3D" id="3.50.50.60">
    <property type="entry name" value="FAD/NAD(P)-binding domain"/>
    <property type="match status" value="2"/>
</dbReference>
<dbReference type="Proteomes" id="UP000029736">
    <property type="component" value="Unassembled WGS sequence"/>
</dbReference>
<sequence length="399" mass="44192">MNMAHYQVVIVGAGSAGLTVASQLMNTPKPPQVAIIDPAEKHYYQPLWTLVGAGIFPKEESERDQADFIPYGATWIKEYVDSFQPKKNALTLKNGESISYDVLVVAAGIQIDWDKIPGLKESVGKPGTGVVSNYAYETVDATWEAIRNLKSGNAIFTHPSTPIKCGGAPLKICFLAEEYWVKAGVRKNVNVKFVKAGPGIFAVKKYAESLTKVADRKNIERVWQTELIALRPDQKEAVFKNLETAEETVMPYEMIHVTPPMSAPAFIANSPLAAENGWVEVNKETTQHTRFDNVFALGDCSNLPTSKTGAAIRKQGPVTVANVLAYLGGKEMSKKYDGYTSCPLVTGYGSLILAEFDYDKQPMESFPFDQSKERYSMYALKAYGLPRMYWHGMLKGREF</sequence>
<dbReference type="PANTHER" id="PTHR10632:SF2">
    <property type="entry name" value="SULFIDE:QUINONE OXIDOREDUCTASE, MITOCHONDRIAL"/>
    <property type="match status" value="1"/>
</dbReference>
<keyword evidence="5" id="KW-0809">Transit peptide</keyword>
<keyword evidence="4" id="KW-0274">FAD</keyword>
<proteinExistence type="predicted"/>
<evidence type="ECO:0000256" key="4">
    <source>
        <dbReference type="ARBA" id="ARBA00022827"/>
    </source>
</evidence>
<dbReference type="PANTHER" id="PTHR10632">
    <property type="entry name" value="SULFIDE:QUINONE OXIDOREDUCTASE"/>
    <property type="match status" value="1"/>
</dbReference>
<dbReference type="OrthoDB" id="9805710at2"/>
<comment type="cofactor">
    <cofactor evidence="1">
        <name>FAD</name>
        <dbReference type="ChEBI" id="CHEBI:57692"/>
    </cofactor>
</comment>
<dbReference type="InterPro" id="IPR015904">
    <property type="entry name" value="Sulphide_quinone_reductase"/>
</dbReference>
<evidence type="ECO:0000313" key="8">
    <source>
        <dbReference type="EMBL" id="KGE89788.1"/>
    </source>
</evidence>
<name>A0A098SDS2_9BACT</name>
<keyword evidence="3" id="KW-0874">Quinone</keyword>
<dbReference type="InterPro" id="IPR023753">
    <property type="entry name" value="FAD/NAD-binding_dom"/>
</dbReference>
<comment type="caution">
    <text evidence="8">The sequence shown here is derived from an EMBL/GenBank/DDBJ whole genome shotgun (WGS) entry which is preliminary data.</text>
</comment>